<dbReference type="KEGG" id="fcy:FRACYDRAFT_270650"/>
<keyword evidence="2" id="KW-0472">Membrane</keyword>
<feature type="transmembrane region" description="Helical" evidence="2">
    <location>
        <begin position="324"/>
        <end position="343"/>
    </location>
</feature>
<keyword evidence="4" id="KW-1185">Reference proteome</keyword>
<evidence type="ECO:0000313" key="4">
    <source>
        <dbReference type="Proteomes" id="UP000095751"/>
    </source>
</evidence>
<accession>A0A1E7F0N7</accession>
<gene>
    <name evidence="3" type="ORF">FRACYDRAFT_270650</name>
</gene>
<keyword evidence="2" id="KW-0812">Transmembrane</keyword>
<sequence>MVSSRISHHSELFSTVSAAVVVDNDYDESSKYSHQKNHPRQRRRQQQTQQQRRLPSFFIIIAVSLLVLLHNSSSPLFLVVKAASTNSAAASAAIIRNSRNGGQNQIRRNIVSERRISFVDKATLLSYFPRGGGAGGVNSFGTTIEDDEDEEQENEDDNANDNNSNDVRTHPEYDKLLAYRMKQQVLLQLRATALSEALVARGLPGIPSLRDVSTLDGKLKPKKVDWDCALSTEEDPKHCLISYEPEVGSKLIVPMELAGDTDKWITLRELNRLRREDPSKVEPMWSDKYAVLSSWFSPQSRYSLLQHVGLKGVFLNTLLEGSTLSVVVGVLLVMGIIICMPVIEYIVGRFLVSGYLWMKWASWARFVHVGLPFKLVIFQIVFGQASKLFAKLVSLAKDNLVKLECKILEETIPLTVGVPTILDEEEEEVVEHLKENDDDDDDDDDE</sequence>
<name>A0A1E7F0N7_9STRA</name>
<keyword evidence="2" id="KW-1133">Transmembrane helix</keyword>
<evidence type="ECO:0000256" key="1">
    <source>
        <dbReference type="SAM" id="MobiDB-lite"/>
    </source>
</evidence>
<dbReference type="EMBL" id="KV784366">
    <property type="protein sequence ID" value="OEU11644.1"/>
    <property type="molecule type" value="Genomic_DNA"/>
</dbReference>
<reference evidence="3 4" key="1">
    <citation type="submission" date="2016-09" db="EMBL/GenBank/DDBJ databases">
        <title>Extensive genetic diversity and differential bi-allelic expression allows diatom success in the polar Southern Ocean.</title>
        <authorList>
            <consortium name="DOE Joint Genome Institute"/>
            <person name="Mock T."/>
            <person name="Otillar R.P."/>
            <person name="Strauss J."/>
            <person name="Dupont C."/>
            <person name="Frickenhaus S."/>
            <person name="Maumus F."/>
            <person name="Mcmullan M."/>
            <person name="Sanges R."/>
            <person name="Schmutz J."/>
            <person name="Toseland A."/>
            <person name="Valas R."/>
            <person name="Veluchamy A."/>
            <person name="Ward B.J."/>
            <person name="Allen A."/>
            <person name="Barry K."/>
            <person name="Falciatore A."/>
            <person name="Ferrante M."/>
            <person name="Fortunato A.E."/>
            <person name="Gloeckner G."/>
            <person name="Gruber A."/>
            <person name="Hipkin R."/>
            <person name="Janech M."/>
            <person name="Kroth P."/>
            <person name="Leese F."/>
            <person name="Lindquist E."/>
            <person name="Lyon B.R."/>
            <person name="Martin J."/>
            <person name="Mayer C."/>
            <person name="Parker M."/>
            <person name="Quesneville H."/>
            <person name="Raymond J."/>
            <person name="Uhlig C."/>
            <person name="Valentin K.U."/>
            <person name="Worden A.Z."/>
            <person name="Armbrust E.V."/>
            <person name="Bowler C."/>
            <person name="Green B."/>
            <person name="Moulton V."/>
            <person name="Van Oosterhout C."/>
            <person name="Grigoriev I."/>
        </authorList>
    </citation>
    <scope>NUCLEOTIDE SEQUENCE [LARGE SCALE GENOMIC DNA]</scope>
    <source>
        <strain evidence="3 4">CCMP1102</strain>
    </source>
</reference>
<evidence type="ECO:0000256" key="2">
    <source>
        <dbReference type="SAM" id="Phobius"/>
    </source>
</evidence>
<feature type="region of interest" description="Disordered" evidence="1">
    <location>
        <begin position="28"/>
        <end position="50"/>
    </location>
</feature>
<feature type="compositionally biased region" description="Acidic residues" evidence="1">
    <location>
        <begin position="144"/>
        <end position="159"/>
    </location>
</feature>
<organism evidence="3 4">
    <name type="scientific">Fragilariopsis cylindrus CCMP1102</name>
    <dbReference type="NCBI Taxonomy" id="635003"/>
    <lineage>
        <taxon>Eukaryota</taxon>
        <taxon>Sar</taxon>
        <taxon>Stramenopiles</taxon>
        <taxon>Ochrophyta</taxon>
        <taxon>Bacillariophyta</taxon>
        <taxon>Bacillariophyceae</taxon>
        <taxon>Bacillariophycidae</taxon>
        <taxon>Bacillariales</taxon>
        <taxon>Bacillariaceae</taxon>
        <taxon>Fragilariopsis</taxon>
    </lineage>
</organism>
<dbReference type="Proteomes" id="UP000095751">
    <property type="component" value="Unassembled WGS sequence"/>
</dbReference>
<evidence type="ECO:0000313" key="3">
    <source>
        <dbReference type="EMBL" id="OEU11644.1"/>
    </source>
</evidence>
<dbReference type="OrthoDB" id="46149at2759"/>
<feature type="transmembrane region" description="Helical" evidence="2">
    <location>
        <begin position="53"/>
        <end position="70"/>
    </location>
</feature>
<feature type="compositionally biased region" description="Basic residues" evidence="1">
    <location>
        <begin position="33"/>
        <end position="45"/>
    </location>
</feature>
<proteinExistence type="predicted"/>
<protein>
    <submittedName>
        <fullName evidence="3">Uncharacterized protein</fullName>
    </submittedName>
</protein>
<dbReference type="AlphaFoldDB" id="A0A1E7F0N7"/>
<dbReference type="InParanoid" id="A0A1E7F0N7"/>
<feature type="transmembrane region" description="Helical" evidence="2">
    <location>
        <begin position="363"/>
        <end position="382"/>
    </location>
</feature>
<feature type="region of interest" description="Disordered" evidence="1">
    <location>
        <begin position="138"/>
        <end position="169"/>
    </location>
</feature>